<protein>
    <recommendedName>
        <fullName evidence="3">GAF domain-containing protein</fullName>
    </recommendedName>
</protein>
<dbReference type="Pfam" id="PF19698">
    <property type="entry name" value="DUF6197"/>
    <property type="match status" value="1"/>
</dbReference>
<evidence type="ECO:0000313" key="1">
    <source>
        <dbReference type="EMBL" id="MDT0262657.1"/>
    </source>
</evidence>
<reference evidence="2" key="1">
    <citation type="submission" date="2023-07" db="EMBL/GenBank/DDBJ databases">
        <title>30 novel species of actinomycetes from the DSMZ collection.</title>
        <authorList>
            <person name="Nouioui I."/>
        </authorList>
    </citation>
    <scope>NUCLEOTIDE SEQUENCE [LARGE SCALE GENOMIC DNA]</scope>
    <source>
        <strain evidence="2">DSM 44399</strain>
    </source>
</reference>
<evidence type="ECO:0008006" key="3">
    <source>
        <dbReference type="Google" id="ProtNLM"/>
    </source>
</evidence>
<organism evidence="1 2">
    <name type="scientific">Jatrophihabitans lederbergiae</name>
    <dbReference type="NCBI Taxonomy" id="3075547"/>
    <lineage>
        <taxon>Bacteria</taxon>
        <taxon>Bacillati</taxon>
        <taxon>Actinomycetota</taxon>
        <taxon>Actinomycetes</taxon>
        <taxon>Jatrophihabitantales</taxon>
        <taxon>Jatrophihabitantaceae</taxon>
        <taxon>Jatrophihabitans</taxon>
    </lineage>
</organism>
<dbReference type="RefSeq" id="WP_311423806.1">
    <property type="nucleotide sequence ID" value="NZ_JAVREH010000020.1"/>
</dbReference>
<gene>
    <name evidence="1" type="ORF">RM423_14775</name>
</gene>
<comment type="caution">
    <text evidence="1">The sequence shown here is derived from an EMBL/GenBank/DDBJ whole genome shotgun (WGS) entry which is preliminary data.</text>
</comment>
<dbReference type="InterPro" id="IPR045677">
    <property type="entry name" value="DUF6197"/>
</dbReference>
<evidence type="ECO:0000313" key="2">
    <source>
        <dbReference type="Proteomes" id="UP001183176"/>
    </source>
</evidence>
<proteinExistence type="predicted"/>
<keyword evidence="2" id="KW-1185">Reference proteome</keyword>
<sequence length="197" mass="21159">MSDLHVLIPTEDRQAGAGASPATVSRRPRLGPLQALAERRRLARYDRVGEQLAELDQLRRILRAASAVIDAGWVQNGWFSVSDPSGAVRIVDARNAQTLRVKPVVGACLVGGIVQAGGGLAAVHSQPVQRALDLTWHTLFRSERKSIEFCPAPTLRAAHVRDLTWWNDRPHRTADDVTALLGAAAGAAGAEIARTTA</sequence>
<name>A0ABU2JCJ0_9ACTN</name>
<dbReference type="EMBL" id="JAVREH010000020">
    <property type="protein sequence ID" value="MDT0262657.1"/>
    <property type="molecule type" value="Genomic_DNA"/>
</dbReference>
<accession>A0ABU2JCJ0</accession>
<dbReference type="Proteomes" id="UP001183176">
    <property type="component" value="Unassembled WGS sequence"/>
</dbReference>